<dbReference type="PANTHER" id="PTHR37296:SF1">
    <property type="entry name" value="CONSERVED VIRULENCE FACTOR B"/>
    <property type="match status" value="1"/>
</dbReference>
<protein>
    <submittedName>
        <fullName evidence="4">GntR family transcriptional regulator</fullName>
    </submittedName>
</protein>
<dbReference type="PANTHER" id="PTHR37296">
    <property type="entry name" value="CONSERVED VIRULENCE FACTOR B"/>
    <property type="match status" value="1"/>
</dbReference>
<dbReference type="EMBL" id="CP040710">
    <property type="protein sequence ID" value="QCX00188.1"/>
    <property type="molecule type" value="Genomic_DNA"/>
</dbReference>
<dbReference type="InterPro" id="IPR036388">
    <property type="entry name" value="WH-like_DNA-bd_sf"/>
</dbReference>
<evidence type="ECO:0000313" key="4">
    <source>
        <dbReference type="EMBL" id="QCX00188.1"/>
    </source>
</evidence>
<dbReference type="InterPro" id="IPR014464">
    <property type="entry name" value="CvfB_fam"/>
</dbReference>
<feature type="domain" description="Conserved virulence factor B-like winged helix" evidence="3">
    <location>
        <begin position="219"/>
        <end position="275"/>
    </location>
</feature>
<dbReference type="Gene3D" id="2.40.50.140">
    <property type="entry name" value="Nucleic acid-binding proteins"/>
    <property type="match status" value="2"/>
</dbReference>
<organism evidence="4 5">
    <name type="scientific">Aggregatimonas sangjinii</name>
    <dbReference type="NCBI Taxonomy" id="2583587"/>
    <lineage>
        <taxon>Bacteria</taxon>
        <taxon>Pseudomonadati</taxon>
        <taxon>Bacteroidota</taxon>
        <taxon>Flavobacteriia</taxon>
        <taxon>Flavobacteriales</taxon>
        <taxon>Flavobacteriaceae</taxon>
        <taxon>Aggregatimonas</taxon>
    </lineage>
</organism>
<evidence type="ECO:0000313" key="5">
    <source>
        <dbReference type="Proteomes" id="UP000310017"/>
    </source>
</evidence>
<dbReference type="KEGG" id="asag:FGM00_08730"/>
<comment type="similarity">
    <text evidence="1">Belongs to the CvfB family.</text>
</comment>
<keyword evidence="5" id="KW-1185">Reference proteome</keyword>
<proteinExistence type="inferred from homology"/>
<evidence type="ECO:0000259" key="2">
    <source>
        <dbReference type="Pfam" id="PF13509"/>
    </source>
</evidence>
<dbReference type="Pfam" id="PF17783">
    <property type="entry name" value="WHD_CvfB"/>
    <property type="match status" value="1"/>
</dbReference>
<evidence type="ECO:0000259" key="3">
    <source>
        <dbReference type="Pfam" id="PF17783"/>
    </source>
</evidence>
<feature type="domain" description="Conserved virulence factor B first S1" evidence="2">
    <location>
        <begin position="4"/>
        <end position="62"/>
    </location>
</feature>
<sequence>MIELGNYNTLKIVRDTSPGLFLESETGAEILLPNKYVPKVFEIGEELNVFCYLDFDERPVATSLTPFMKRNEFGFLKVVEVNQIGAFLDWGLEKHLFVPFREQREKMKEGQWYVVYCYLDDISFRLVASNKIDKFLSNDELSVRTGDKVSLLVTRLTDLGWEVIVNDRHKGLVFSSEIFQHMAVGQRMEGYIKTIRPDNKLDISLQPQGQKVLEPTAKKIQKLLKESGGFLALHDKSDPKEISRILGMSKKTFKKGVGTLYKARQIEIKQDGIHLVEKN</sequence>
<dbReference type="AlphaFoldDB" id="A0A5B7ST45"/>
<dbReference type="InterPro" id="IPR040764">
    <property type="entry name" value="CvfB_WH"/>
</dbReference>
<dbReference type="OrthoDB" id="9801597at2"/>
<dbReference type="Gene3D" id="1.10.10.10">
    <property type="entry name" value="Winged helix-like DNA-binding domain superfamily/Winged helix DNA-binding domain"/>
    <property type="match status" value="1"/>
</dbReference>
<dbReference type="InterPro" id="IPR012340">
    <property type="entry name" value="NA-bd_OB-fold"/>
</dbReference>
<reference evidence="4 5" key="1">
    <citation type="submission" date="2019-05" db="EMBL/GenBank/DDBJ databases">
        <title>Genome sequencing of F202Z8.</title>
        <authorList>
            <person name="Kwon Y.M."/>
        </authorList>
    </citation>
    <scope>NUCLEOTIDE SEQUENCE [LARGE SCALE GENOMIC DNA]</scope>
    <source>
        <strain evidence="4 5">F202Z8</strain>
    </source>
</reference>
<accession>A0A5B7ST45</accession>
<dbReference type="InterPro" id="IPR039566">
    <property type="entry name" value="CvfB_S1_st"/>
</dbReference>
<name>A0A5B7ST45_9FLAO</name>
<dbReference type="PIRSF" id="PIRSF012524">
    <property type="entry name" value="YitL_S1"/>
    <property type="match status" value="1"/>
</dbReference>
<dbReference type="Pfam" id="PF13509">
    <property type="entry name" value="S1_2"/>
    <property type="match status" value="1"/>
</dbReference>
<evidence type="ECO:0000256" key="1">
    <source>
        <dbReference type="PIRNR" id="PIRNR012524"/>
    </source>
</evidence>
<dbReference type="RefSeq" id="WP_138852534.1">
    <property type="nucleotide sequence ID" value="NZ_CP040710.1"/>
</dbReference>
<dbReference type="Proteomes" id="UP000310017">
    <property type="component" value="Chromosome"/>
</dbReference>
<gene>
    <name evidence="4" type="ORF">FGM00_08730</name>
</gene>